<dbReference type="Proteomes" id="UP000553632">
    <property type="component" value="Unassembled WGS sequence"/>
</dbReference>
<comment type="caution">
    <text evidence="1">The sequence shown here is derived from an EMBL/GenBank/DDBJ whole genome shotgun (WGS) entry which is preliminary data.</text>
</comment>
<organism evidence="1 4">
    <name type="scientific">Perkinsus olseni</name>
    <name type="common">Perkinsus atlanticus</name>
    <dbReference type="NCBI Taxonomy" id="32597"/>
    <lineage>
        <taxon>Eukaryota</taxon>
        <taxon>Sar</taxon>
        <taxon>Alveolata</taxon>
        <taxon>Perkinsozoa</taxon>
        <taxon>Perkinsea</taxon>
        <taxon>Perkinsida</taxon>
        <taxon>Perkinsidae</taxon>
        <taxon>Perkinsus</taxon>
    </lineage>
</organism>
<dbReference type="Proteomes" id="UP000574390">
    <property type="component" value="Unassembled WGS sequence"/>
</dbReference>
<sequence>MQSDDYTANPYGGSLPRAGVTKLCRGLTVKQTLLFSMYPSEYSRCITVVETLAKRYLPLIPVDCVSDIWEFARPCLTAFSEPEKVAIGVQASPYHKRRDGSGLLLLRRWKRYQCGLLEVRQSGESLRHHNLNVGFLLCLAVDFPAGGLVCVEQNTGRSCRFTDWECGENVSAAELQPSRVSWQNLVGYISRPVFSRHACFYGLSWRGDSVIRIDPDGSISTFLDCPDRPAQSLCLYEGEEKATQILVLQRASEKAISSSLSAFSILGEPLGEVTKLDLSNGDMDVDNRRALCFAVGYCDGLDTLAVFVIDLHRKSVRTCVSLPEAALLRMFVRNDGGIWIITEDRHVEALDPIFI</sequence>
<dbReference type="EMBL" id="JABANM010033793">
    <property type="protein sequence ID" value="KAF4700686.1"/>
    <property type="molecule type" value="Genomic_DNA"/>
</dbReference>
<proteinExistence type="predicted"/>
<evidence type="ECO:0000313" key="1">
    <source>
        <dbReference type="EMBL" id="KAF4700686.1"/>
    </source>
</evidence>
<dbReference type="EMBL" id="JABANO010015372">
    <property type="protein sequence ID" value="KAF4736969.1"/>
    <property type="molecule type" value="Genomic_DNA"/>
</dbReference>
<keyword evidence="3" id="KW-1185">Reference proteome</keyword>
<reference evidence="3 4" key="1">
    <citation type="submission" date="2020-04" db="EMBL/GenBank/DDBJ databases">
        <title>Perkinsus olseni comparative genomics.</title>
        <authorList>
            <person name="Bogema D.R."/>
        </authorList>
    </citation>
    <scope>NUCLEOTIDE SEQUENCE [LARGE SCALE GENOMIC DNA]</scope>
    <source>
        <strain evidence="1">ATCC PRA-205</strain>
        <strain evidence="2 3">ATCC PRA-207</strain>
    </source>
</reference>
<name>A0A7J6PYF7_PEROL</name>
<evidence type="ECO:0000313" key="3">
    <source>
        <dbReference type="Proteomes" id="UP000553632"/>
    </source>
</evidence>
<evidence type="ECO:0000313" key="2">
    <source>
        <dbReference type="EMBL" id="KAF4736969.1"/>
    </source>
</evidence>
<dbReference type="AlphaFoldDB" id="A0A7J6PYF7"/>
<gene>
    <name evidence="1" type="ORF">FOZ62_006336</name>
    <name evidence="2" type="ORF">FOZ63_032483</name>
</gene>
<evidence type="ECO:0000313" key="4">
    <source>
        <dbReference type="Proteomes" id="UP000574390"/>
    </source>
</evidence>
<protein>
    <submittedName>
        <fullName evidence="1">Uncharacterized protein</fullName>
    </submittedName>
</protein>
<accession>A0A7J6PYF7</accession>